<name>A0A8G2C143_DESNO</name>
<sequence length="54" mass="5960">MAALFFRQARGREFASRTHRSASRGGICQVLQCVAGCGPKDYTVTLIMELTVRV</sequence>
<comment type="caution">
    <text evidence="1">The sequence shown here is derived from an EMBL/GenBank/DDBJ whole genome shotgun (WGS) entry which is preliminary data.</text>
</comment>
<organism evidence="1 2">
    <name type="scientific">Desulfomicrobium norvegicum (strain DSM 1741 / NCIMB 8310)</name>
    <name type="common">Desulfovibrio baculatus (strain Norway 4)</name>
    <name type="synonym">Desulfovibrio desulfuricans (strain Norway 4)</name>
    <dbReference type="NCBI Taxonomy" id="52561"/>
    <lineage>
        <taxon>Bacteria</taxon>
        <taxon>Pseudomonadati</taxon>
        <taxon>Thermodesulfobacteriota</taxon>
        <taxon>Desulfovibrionia</taxon>
        <taxon>Desulfovibrionales</taxon>
        <taxon>Desulfomicrobiaceae</taxon>
        <taxon>Desulfomicrobium</taxon>
    </lineage>
</organism>
<evidence type="ECO:0000313" key="1">
    <source>
        <dbReference type="EMBL" id="SFL45099.1"/>
    </source>
</evidence>
<dbReference type="AlphaFoldDB" id="A0A8G2C143"/>
<protein>
    <submittedName>
        <fullName evidence="1">Uncharacterized protein</fullName>
    </submittedName>
</protein>
<keyword evidence="2" id="KW-1185">Reference proteome</keyword>
<accession>A0A8G2C143</accession>
<dbReference type="Proteomes" id="UP000199581">
    <property type="component" value="Unassembled WGS sequence"/>
</dbReference>
<evidence type="ECO:0000313" key="2">
    <source>
        <dbReference type="Proteomes" id="UP000199581"/>
    </source>
</evidence>
<reference evidence="1 2" key="1">
    <citation type="submission" date="2016-10" db="EMBL/GenBank/DDBJ databases">
        <authorList>
            <person name="Varghese N."/>
            <person name="Submissions S."/>
        </authorList>
    </citation>
    <scope>NUCLEOTIDE SEQUENCE [LARGE SCALE GENOMIC DNA]</scope>
    <source>
        <strain evidence="1 2">DSM 1741</strain>
    </source>
</reference>
<dbReference type="EMBL" id="FOTO01000002">
    <property type="protein sequence ID" value="SFL45099.1"/>
    <property type="molecule type" value="Genomic_DNA"/>
</dbReference>
<gene>
    <name evidence="1" type="ORF">SAMN05421830_102219</name>
</gene>
<proteinExistence type="predicted"/>